<keyword evidence="1" id="KW-0812">Transmembrane</keyword>
<comment type="caution">
    <text evidence="2">The sequence shown here is derived from an EMBL/GenBank/DDBJ whole genome shotgun (WGS) entry which is preliminary data.</text>
</comment>
<dbReference type="Proteomes" id="UP001158045">
    <property type="component" value="Unassembled WGS sequence"/>
</dbReference>
<dbReference type="RefSeq" id="WP_281095474.1">
    <property type="nucleotide sequence ID" value="NZ_JARYZI010000013.1"/>
</dbReference>
<evidence type="ECO:0000313" key="2">
    <source>
        <dbReference type="EMBL" id="MDH8679578.1"/>
    </source>
</evidence>
<evidence type="ECO:0000313" key="3">
    <source>
        <dbReference type="Proteomes" id="UP001158045"/>
    </source>
</evidence>
<dbReference type="EMBL" id="JARYZI010000013">
    <property type="protein sequence ID" value="MDH8679578.1"/>
    <property type="molecule type" value="Genomic_DNA"/>
</dbReference>
<proteinExistence type="predicted"/>
<gene>
    <name evidence="2" type="ORF">QE109_15570</name>
</gene>
<keyword evidence="1" id="KW-0472">Membrane</keyword>
<organism evidence="2 3">
    <name type="scientific">Fusibacter bizertensis</name>
    <dbReference type="NCBI Taxonomy" id="1488331"/>
    <lineage>
        <taxon>Bacteria</taxon>
        <taxon>Bacillati</taxon>
        <taxon>Bacillota</taxon>
        <taxon>Clostridia</taxon>
        <taxon>Eubacteriales</taxon>
        <taxon>Eubacteriales Family XII. Incertae Sedis</taxon>
        <taxon>Fusibacter</taxon>
    </lineage>
</organism>
<keyword evidence="1" id="KW-1133">Transmembrane helix</keyword>
<keyword evidence="3" id="KW-1185">Reference proteome</keyword>
<accession>A0ABT6NGL4</accession>
<feature type="transmembrane region" description="Helical" evidence="1">
    <location>
        <begin position="16"/>
        <end position="38"/>
    </location>
</feature>
<feature type="transmembrane region" description="Helical" evidence="1">
    <location>
        <begin position="168"/>
        <end position="188"/>
    </location>
</feature>
<evidence type="ECO:0000256" key="1">
    <source>
        <dbReference type="SAM" id="Phobius"/>
    </source>
</evidence>
<sequence>MSEEQLFTKKAKTLKIIFLLIFIGISLQTAYGFIFPVMQVFGLTEGYTYNISYDGTSPESALSTTIRADALPYIHLSRDILIPKTTYKYSEGALFSRIVVISTIFRLPTLLVLWLTYSLFREIAKSSTPFTKEIYRKLSFLGFVLILIGIFNNALWSTVLNTVITGSLILRFNINFYLILMGFIIYVVSEILQYGTYLQTEMDTLL</sequence>
<feature type="transmembrane region" description="Helical" evidence="1">
    <location>
        <begin position="138"/>
        <end position="156"/>
    </location>
</feature>
<feature type="transmembrane region" description="Helical" evidence="1">
    <location>
        <begin position="94"/>
        <end position="117"/>
    </location>
</feature>
<dbReference type="Pfam" id="PF11188">
    <property type="entry name" value="DUF2975"/>
    <property type="match status" value="1"/>
</dbReference>
<reference evidence="2 3" key="1">
    <citation type="submission" date="2023-04" db="EMBL/GenBank/DDBJ databases">
        <title>Fusibacter bizertensis strain WBS, isolated from littoral bottom sediments of the Arctic seas - biochemical and genomic analysis.</title>
        <authorList>
            <person name="Brioukhanov A.L."/>
        </authorList>
    </citation>
    <scope>NUCLEOTIDE SEQUENCE [LARGE SCALE GENOMIC DNA]</scope>
    <source>
        <strain evidence="2 3">WBS</strain>
    </source>
</reference>
<name>A0ABT6NGL4_9FIRM</name>
<dbReference type="InterPro" id="IPR021354">
    <property type="entry name" value="DUF2975"/>
</dbReference>
<protein>
    <submittedName>
        <fullName evidence="2">DUF2975 domain-containing protein</fullName>
    </submittedName>
</protein>